<dbReference type="CDD" id="cd06261">
    <property type="entry name" value="TM_PBP2"/>
    <property type="match status" value="1"/>
</dbReference>
<dbReference type="PANTHER" id="PTHR43744">
    <property type="entry name" value="ABC TRANSPORTER PERMEASE PROTEIN MG189-RELATED-RELATED"/>
    <property type="match status" value="1"/>
</dbReference>
<feature type="transmembrane region" description="Helical" evidence="7">
    <location>
        <begin position="259"/>
        <end position="278"/>
    </location>
</feature>
<comment type="subcellular location">
    <subcellularLocation>
        <location evidence="1 7">Cell membrane</location>
        <topology evidence="1 7">Multi-pass membrane protein</topology>
    </subcellularLocation>
</comment>
<evidence type="ECO:0000259" key="8">
    <source>
        <dbReference type="PROSITE" id="PS50928"/>
    </source>
</evidence>
<evidence type="ECO:0000256" key="3">
    <source>
        <dbReference type="ARBA" id="ARBA00022475"/>
    </source>
</evidence>
<evidence type="ECO:0000256" key="6">
    <source>
        <dbReference type="ARBA" id="ARBA00023136"/>
    </source>
</evidence>
<dbReference type="RefSeq" id="WP_282906589.1">
    <property type="nucleotide sequence ID" value="NZ_JAGRPV010000001.1"/>
</dbReference>
<accession>A0ABT6T9N4</accession>
<feature type="transmembrane region" description="Helical" evidence="7">
    <location>
        <begin position="106"/>
        <end position="126"/>
    </location>
</feature>
<comment type="caution">
    <text evidence="9">The sequence shown here is derived from an EMBL/GenBank/DDBJ whole genome shotgun (WGS) entry which is preliminary data.</text>
</comment>
<feature type="transmembrane region" description="Helical" evidence="7">
    <location>
        <begin position="70"/>
        <end position="94"/>
    </location>
</feature>
<dbReference type="SUPFAM" id="SSF161098">
    <property type="entry name" value="MetI-like"/>
    <property type="match status" value="1"/>
</dbReference>
<dbReference type="EMBL" id="JAGRPV010000001">
    <property type="protein sequence ID" value="MDI4643533.1"/>
    <property type="molecule type" value="Genomic_DNA"/>
</dbReference>
<dbReference type="Proteomes" id="UP001161691">
    <property type="component" value="Unassembled WGS sequence"/>
</dbReference>
<protein>
    <submittedName>
        <fullName evidence="9">Carbohydrate ABC transporter permease</fullName>
    </submittedName>
</protein>
<dbReference type="InterPro" id="IPR000515">
    <property type="entry name" value="MetI-like"/>
</dbReference>
<organism evidence="9 10">
    <name type="scientific">Cohnella hashimotonis</name>
    <dbReference type="NCBI Taxonomy" id="2826895"/>
    <lineage>
        <taxon>Bacteria</taxon>
        <taxon>Bacillati</taxon>
        <taxon>Bacillota</taxon>
        <taxon>Bacilli</taxon>
        <taxon>Bacillales</taxon>
        <taxon>Paenibacillaceae</taxon>
        <taxon>Cohnella</taxon>
    </lineage>
</organism>
<keyword evidence="6 7" id="KW-0472">Membrane</keyword>
<evidence type="ECO:0000256" key="5">
    <source>
        <dbReference type="ARBA" id="ARBA00022989"/>
    </source>
</evidence>
<dbReference type="Gene3D" id="1.10.3720.10">
    <property type="entry name" value="MetI-like"/>
    <property type="match status" value="1"/>
</dbReference>
<evidence type="ECO:0000256" key="4">
    <source>
        <dbReference type="ARBA" id="ARBA00022692"/>
    </source>
</evidence>
<keyword evidence="10" id="KW-1185">Reference proteome</keyword>
<feature type="transmembrane region" description="Helical" evidence="7">
    <location>
        <begin position="187"/>
        <end position="207"/>
    </location>
</feature>
<keyword evidence="5 7" id="KW-1133">Transmembrane helix</keyword>
<reference evidence="9" key="1">
    <citation type="submission" date="2023-04" db="EMBL/GenBank/DDBJ databases">
        <title>Comparative genomic analysis of Cohnella hashimotonis sp. nov., isolated from the International Space Station.</title>
        <authorList>
            <person name="Venkateswaran K."/>
            <person name="Simpson A."/>
        </authorList>
    </citation>
    <scope>NUCLEOTIDE SEQUENCE</scope>
    <source>
        <strain evidence="9">F6_2S_P_1</strain>
    </source>
</reference>
<evidence type="ECO:0000313" key="9">
    <source>
        <dbReference type="EMBL" id="MDI4643533.1"/>
    </source>
</evidence>
<sequence length="293" mass="32095">MKPSLSSQAISHALIGAAALVCFLPFLLLVSASFTDEGSIIRHGYSFLPRAFSLDAYAYLLDQSATIVRAYGISALVTAAGTAIGLAISTLLAYPLSRPTMPCRGTATFLVFFTMLFHGGLVSFYLVYTDLLSVKNTIWALMLPNLLTNGFFILLMRSFFQTSIPAPIIESSYIDGANDFKIFVRMVLPLSLPILATIGLMTLISYWNDWMNGLIFITDTSLYSIQNLLYRMLADVQYLQNNNLNGIQTKSAGIPLTTVRMAIAVVGILPLLCAYPFFQKYFVKGLTIGAVKG</sequence>
<feature type="transmembrane region" description="Helical" evidence="7">
    <location>
        <begin position="138"/>
        <end position="156"/>
    </location>
</feature>
<evidence type="ECO:0000256" key="1">
    <source>
        <dbReference type="ARBA" id="ARBA00004651"/>
    </source>
</evidence>
<name>A0ABT6T9N4_9BACL</name>
<keyword evidence="3" id="KW-1003">Cell membrane</keyword>
<dbReference type="PROSITE" id="PS50928">
    <property type="entry name" value="ABC_TM1"/>
    <property type="match status" value="1"/>
</dbReference>
<evidence type="ECO:0000313" key="10">
    <source>
        <dbReference type="Proteomes" id="UP001161691"/>
    </source>
</evidence>
<dbReference type="InterPro" id="IPR035906">
    <property type="entry name" value="MetI-like_sf"/>
</dbReference>
<keyword evidence="2 7" id="KW-0813">Transport</keyword>
<gene>
    <name evidence="9" type="ORF">KB449_01115</name>
</gene>
<keyword evidence="4 7" id="KW-0812">Transmembrane</keyword>
<feature type="domain" description="ABC transmembrane type-1" evidence="8">
    <location>
        <begin position="71"/>
        <end position="273"/>
    </location>
</feature>
<evidence type="ECO:0000256" key="2">
    <source>
        <dbReference type="ARBA" id="ARBA00022448"/>
    </source>
</evidence>
<dbReference type="Pfam" id="PF00528">
    <property type="entry name" value="BPD_transp_1"/>
    <property type="match status" value="1"/>
</dbReference>
<proteinExistence type="inferred from homology"/>
<evidence type="ECO:0000256" key="7">
    <source>
        <dbReference type="RuleBase" id="RU363032"/>
    </source>
</evidence>
<comment type="similarity">
    <text evidence="7">Belongs to the binding-protein-dependent transport system permease family.</text>
</comment>
<dbReference type="PANTHER" id="PTHR43744:SF9">
    <property type="entry name" value="POLYGALACTURONAN_RHAMNOGALACTURONAN TRANSPORT SYSTEM PERMEASE PROTEIN YTCP"/>
    <property type="match status" value="1"/>
</dbReference>